<reference evidence="3 4" key="1">
    <citation type="journal article" date="2015" name="Genome Announc.">
        <title>Expanding the biotechnology potential of lactobacilli through comparative genomics of 213 strains and associated genera.</title>
        <authorList>
            <person name="Sun Z."/>
            <person name="Harris H.M."/>
            <person name="McCann A."/>
            <person name="Guo C."/>
            <person name="Argimon S."/>
            <person name="Zhang W."/>
            <person name="Yang X."/>
            <person name="Jeffery I.B."/>
            <person name="Cooney J.C."/>
            <person name="Kagawa T.F."/>
            <person name="Liu W."/>
            <person name="Song Y."/>
            <person name="Salvetti E."/>
            <person name="Wrobel A."/>
            <person name="Rasinkangas P."/>
            <person name="Parkhill J."/>
            <person name="Rea M.C."/>
            <person name="O'Sullivan O."/>
            <person name="Ritari J."/>
            <person name="Douillard F.P."/>
            <person name="Paul Ross R."/>
            <person name="Yang R."/>
            <person name="Briner A.E."/>
            <person name="Felis G.E."/>
            <person name="de Vos W.M."/>
            <person name="Barrangou R."/>
            <person name="Klaenhammer T.R."/>
            <person name="Caufield P.W."/>
            <person name="Cui Y."/>
            <person name="Zhang H."/>
            <person name="O'Toole P.W."/>
        </authorList>
    </citation>
    <scope>NUCLEOTIDE SEQUENCE [LARGE SCALE GENOMIC DNA]</scope>
    <source>
        <strain evidence="3 4">DSM 8475</strain>
    </source>
</reference>
<dbReference type="Pfam" id="PF17966">
    <property type="entry name" value="Muc_B2"/>
    <property type="match status" value="3"/>
</dbReference>
<feature type="region of interest" description="Disordered" evidence="1">
    <location>
        <begin position="822"/>
        <end position="861"/>
    </location>
</feature>
<evidence type="ECO:0000313" key="4">
    <source>
        <dbReference type="Proteomes" id="UP000051085"/>
    </source>
</evidence>
<evidence type="ECO:0000256" key="1">
    <source>
        <dbReference type="SAM" id="MobiDB-lite"/>
    </source>
</evidence>
<feature type="domain" description="Mub B2-like" evidence="2">
    <location>
        <begin position="761"/>
        <end position="870"/>
    </location>
</feature>
<dbReference type="InterPro" id="IPR041495">
    <property type="entry name" value="Mub_B2"/>
</dbReference>
<evidence type="ECO:0000259" key="2">
    <source>
        <dbReference type="Pfam" id="PF17966"/>
    </source>
</evidence>
<proteinExistence type="predicted"/>
<feature type="region of interest" description="Disordered" evidence="1">
    <location>
        <begin position="589"/>
        <end position="608"/>
    </location>
</feature>
<gene>
    <name evidence="3" type="ORF">FD34_GL000627</name>
</gene>
<dbReference type="GeneID" id="87979670"/>
<dbReference type="EMBL" id="AZGO01000060">
    <property type="protein sequence ID" value="KRM35739.1"/>
    <property type="molecule type" value="Genomic_DNA"/>
</dbReference>
<dbReference type="Gene3D" id="2.60.40.4300">
    <property type="match status" value="3"/>
</dbReference>
<organism evidence="3 4">
    <name type="scientific">Limosilactobacillus pontis DSM 8475</name>
    <dbReference type="NCBI Taxonomy" id="1423794"/>
    <lineage>
        <taxon>Bacteria</taxon>
        <taxon>Bacillati</taxon>
        <taxon>Bacillota</taxon>
        <taxon>Bacilli</taxon>
        <taxon>Lactobacillales</taxon>
        <taxon>Lactobacillaceae</taxon>
        <taxon>Limosilactobacillus</taxon>
    </lineage>
</organism>
<feature type="domain" description="Mub B2-like" evidence="2">
    <location>
        <begin position="889"/>
        <end position="1000"/>
    </location>
</feature>
<comment type="caution">
    <text evidence="3">The sequence shown here is derived from an EMBL/GenBank/DDBJ whole genome shotgun (WGS) entry which is preliminary data.</text>
</comment>
<feature type="domain" description="Mub B2-like" evidence="2">
    <location>
        <begin position="1174"/>
        <end position="1247"/>
    </location>
</feature>
<protein>
    <submittedName>
        <fullName evidence="3">LPXTG-motif cell wall anchor domain protein</fullName>
    </submittedName>
</protein>
<dbReference type="Gene3D" id="3.10.20.470">
    <property type="match status" value="1"/>
</dbReference>
<evidence type="ECO:0000313" key="3">
    <source>
        <dbReference type="EMBL" id="KRM35739.1"/>
    </source>
</evidence>
<feature type="region of interest" description="Disordered" evidence="1">
    <location>
        <begin position="1125"/>
        <end position="1146"/>
    </location>
</feature>
<dbReference type="AlphaFoldDB" id="A0A922PU58"/>
<sequence length="1247" mass="138443">MVFHKVDRSTSGRYGIFPQEVNYYYLLIAKQQQEVKTATRTIHYVANDIHGEQLQKDATQTVQLTGTYFVDANQKRVNAVELKDDQGKVQTDTNGKPIFVVTTGDATETWKIDNKSDDVTSNVDQSVTFGAAQGDEKPDSIHVNNNWSAQHNNVPTGDWIYVDESNNKDASFAPKNAADKDTTLDPVYLIYKQRASKQTEKKTVTRKIHYYENKVGGTELSSPVTQHVTVTGTYYEANGKRVNAKPLTDAQGNDIYVVTDGNATETWMVDDKSTDVTVDNQKYNFAKATSENGEYHASFKDPVKSTDAKYDWHYVGDNNGTNQEATFDPAAMTNVVWDADNGKLADVDLIYMQKATTAHKKITRTIYFVTDDHDHKTLKDKVDQIANLSSDFYVGPDGNPVAVKKVGNDYYVDPDGTVPAKAWTVDATGNVGVTDGAFKQIVQDDIKIPSGDLQGNWHIKYAANDSADSTHLTENNAPQTVLNTNAKNGSHQDVYLVYSHDVNADITYWDITDGMEHKVQLGKTDNDNDDHGKTGSTISLNNNKKRIPDLKADYYVFVDTDYHQGDKYGNEDSHFNVYFSHAVKQITSKTPSNKVPKDKDGNPVVDPSSLKKKFTRNIYFKANTEDGPTLKDSVQQKVEFNGTVYVDLVDKTTATPETVKDVNGNDVQVATTTPDTVKWDAAGSHTMNKVEQHFIKLAKGDKYATSSDMVGTWQLTSGKADQLTLTPTSKNPNDETLVYILQKHDTGIPEVHPDKPSIDVKQETKTFIRTIVYRGTKDQGYSYEDVNGSPEKTHKVVQKITYTRNILSEGDKVLETTPWTSEQKGLSAVKSQDPKSVGYDRVDKPQVDGRTVNPDTDNTDLGTIVVTYTTDPHHETGIPEIHPEKPAVDVTTETKTFVRTIVYRGTKDGNKTFNAVDGSPDGTSSYKQTVTFTRHILKQGDQVLETTPWTSDDPTMAKVDSKTPATVGYEMVDKDAVESVTVEPDKSPEDLGKVVVTYRVNPVEKTSVSRNIYYRDAATGKTINEELGKDAAPAVKQTVDYVRMPIFNRFGLFFGFAELATNKNGTVKFNGDGQPVIKKDANGQPVIATTDPNQAWVASGMHTEYPEQGSPDLTKYGYKKVRALDSRDEDDHDSGKAVGNKASDPTRNGADVNVYYFHDQDDVTSDRPEYGIDVKNLEKTFIRTIVYRGTKDGGKTYEAVNGSPEHTAKYQQTVTFTRRAVIDKVMKKVLSYTDWVAKKAGMDAVAS</sequence>
<dbReference type="Proteomes" id="UP000051085">
    <property type="component" value="Unassembled WGS sequence"/>
</dbReference>
<feature type="compositionally biased region" description="Basic and acidic residues" evidence="1">
    <location>
        <begin position="838"/>
        <end position="847"/>
    </location>
</feature>
<dbReference type="RefSeq" id="WP_057807907.1">
    <property type="nucleotide sequence ID" value="NZ_AZGO01000060.1"/>
</dbReference>
<name>A0A922PU58_9LACO</name>
<accession>A0A922PU58</accession>